<dbReference type="AlphaFoldDB" id="A0ABD0XT10"/>
<proteinExistence type="predicted"/>
<gene>
    <name evidence="1" type="ORF">UPYG_G00044800</name>
</gene>
<accession>A0ABD0XT10</accession>
<keyword evidence="2" id="KW-1185">Reference proteome</keyword>
<dbReference type="Proteomes" id="UP001557470">
    <property type="component" value="Unassembled WGS sequence"/>
</dbReference>
<name>A0ABD0XT10_UMBPY</name>
<organism evidence="1 2">
    <name type="scientific">Umbra pygmaea</name>
    <name type="common">Eastern mudminnow</name>
    <dbReference type="NCBI Taxonomy" id="75934"/>
    <lineage>
        <taxon>Eukaryota</taxon>
        <taxon>Metazoa</taxon>
        <taxon>Chordata</taxon>
        <taxon>Craniata</taxon>
        <taxon>Vertebrata</taxon>
        <taxon>Euteleostomi</taxon>
        <taxon>Actinopterygii</taxon>
        <taxon>Neopterygii</taxon>
        <taxon>Teleostei</taxon>
        <taxon>Protacanthopterygii</taxon>
        <taxon>Esociformes</taxon>
        <taxon>Umbridae</taxon>
        <taxon>Umbra</taxon>
    </lineage>
</organism>
<evidence type="ECO:0000313" key="1">
    <source>
        <dbReference type="EMBL" id="KAL1023702.1"/>
    </source>
</evidence>
<sequence>MITPAGGTPTATPPDVQSQFCRPKLGCSTPSSVNHSPGLVVRRFSPFDTDDLTGTVSGRIWFV</sequence>
<comment type="caution">
    <text evidence="1">The sequence shown here is derived from an EMBL/GenBank/DDBJ whole genome shotgun (WGS) entry which is preliminary data.</text>
</comment>
<dbReference type="EMBL" id="JAGEUA010000001">
    <property type="protein sequence ID" value="KAL1023702.1"/>
    <property type="molecule type" value="Genomic_DNA"/>
</dbReference>
<reference evidence="1 2" key="1">
    <citation type="submission" date="2024-06" db="EMBL/GenBank/DDBJ databases">
        <authorList>
            <person name="Pan Q."/>
            <person name="Wen M."/>
            <person name="Jouanno E."/>
            <person name="Zahm M."/>
            <person name="Klopp C."/>
            <person name="Cabau C."/>
            <person name="Louis A."/>
            <person name="Berthelot C."/>
            <person name="Parey E."/>
            <person name="Roest Crollius H."/>
            <person name="Montfort J."/>
            <person name="Robinson-Rechavi M."/>
            <person name="Bouchez O."/>
            <person name="Lampietro C."/>
            <person name="Lopez Roques C."/>
            <person name="Donnadieu C."/>
            <person name="Postlethwait J."/>
            <person name="Bobe J."/>
            <person name="Verreycken H."/>
            <person name="Guiguen Y."/>
        </authorList>
    </citation>
    <scope>NUCLEOTIDE SEQUENCE [LARGE SCALE GENOMIC DNA]</scope>
    <source>
        <strain evidence="1">Up_M1</strain>
        <tissue evidence="1">Testis</tissue>
    </source>
</reference>
<evidence type="ECO:0000313" key="2">
    <source>
        <dbReference type="Proteomes" id="UP001557470"/>
    </source>
</evidence>
<protein>
    <submittedName>
        <fullName evidence="1">Uncharacterized protein</fullName>
    </submittedName>
</protein>